<organism evidence="1 2">
    <name type="scientific">Rubellimicrobium thermophilum DSM 16684</name>
    <dbReference type="NCBI Taxonomy" id="1123069"/>
    <lineage>
        <taxon>Bacteria</taxon>
        <taxon>Pseudomonadati</taxon>
        <taxon>Pseudomonadota</taxon>
        <taxon>Alphaproteobacteria</taxon>
        <taxon>Rhodobacterales</taxon>
        <taxon>Roseobacteraceae</taxon>
        <taxon>Rubellimicrobium</taxon>
    </lineage>
</organism>
<dbReference type="HOGENOM" id="CLU_171065_1_0_5"/>
<sequence>MTVLTVTMILGIAILVGAFLWRLNAAGPDLPAGIALPDGARPLAFTQGADWFAIVVEQDGAERILILDRLTGRLRQSVTIDASP</sequence>
<dbReference type="InterPro" id="IPR045519">
    <property type="entry name" value="DUF6476"/>
</dbReference>
<accession>S9SHS6</accession>
<protein>
    <submittedName>
        <fullName evidence="1">Uncharacterized protein</fullName>
    </submittedName>
</protein>
<gene>
    <name evidence="1" type="ORF">ruthe_01615</name>
</gene>
<dbReference type="STRING" id="1123069.ruthe_01615"/>
<dbReference type="Proteomes" id="UP000015346">
    <property type="component" value="Unassembled WGS sequence"/>
</dbReference>
<keyword evidence="2" id="KW-1185">Reference proteome</keyword>
<comment type="caution">
    <text evidence="1">The sequence shown here is derived from an EMBL/GenBank/DDBJ whole genome shotgun (WGS) entry which is preliminary data.</text>
</comment>
<dbReference type="Pfam" id="PF20082">
    <property type="entry name" value="DUF6476"/>
    <property type="match status" value="1"/>
</dbReference>
<dbReference type="AlphaFoldDB" id="S9SHS6"/>
<proteinExistence type="predicted"/>
<evidence type="ECO:0000313" key="2">
    <source>
        <dbReference type="Proteomes" id="UP000015346"/>
    </source>
</evidence>
<dbReference type="EMBL" id="AOLV01000012">
    <property type="protein sequence ID" value="EPX85894.1"/>
    <property type="molecule type" value="Genomic_DNA"/>
</dbReference>
<name>S9SHS6_9RHOB</name>
<reference evidence="1 2" key="1">
    <citation type="journal article" date="2013" name="Stand. Genomic Sci.">
        <title>Genome sequence of the reddish-pigmented Rubellimicrobium thermophilum type strain (DSM 16684(T)), a member of the Roseobacter clade.</title>
        <authorList>
            <person name="Fiebig A."/>
            <person name="Riedel T."/>
            <person name="Gronow S."/>
            <person name="Petersen J."/>
            <person name="Klenk H.P."/>
            <person name="Goker M."/>
        </authorList>
    </citation>
    <scope>NUCLEOTIDE SEQUENCE [LARGE SCALE GENOMIC DNA]</scope>
    <source>
        <strain evidence="1 2">DSM 16684</strain>
    </source>
</reference>
<evidence type="ECO:0000313" key="1">
    <source>
        <dbReference type="EMBL" id="EPX85894.1"/>
    </source>
</evidence>